<evidence type="ECO:0000256" key="5">
    <source>
        <dbReference type="ARBA" id="ARBA00022792"/>
    </source>
</evidence>
<dbReference type="PROSITE" id="PS00822">
    <property type="entry name" value="CYTO_HEME_LYASE_2"/>
    <property type="match status" value="1"/>
</dbReference>
<dbReference type="AlphaFoldDB" id="A0A1C3L2W0"/>
<name>A0A1C3L2W0_PLAMA</name>
<comment type="subcellular location">
    <subcellularLocation>
        <location evidence="1 10">Mitochondrion inner membrane</location>
    </subcellularLocation>
</comment>
<evidence type="ECO:0000313" key="11">
    <source>
        <dbReference type="EMBL" id="SBT80923.1"/>
    </source>
</evidence>
<accession>A0A1C3L2W0</accession>
<keyword evidence="7 10" id="KW-0496">Mitochondrion</keyword>
<dbReference type="GO" id="GO:0005743">
    <property type="term" value="C:mitochondrial inner membrane"/>
    <property type="evidence" value="ECO:0007669"/>
    <property type="project" value="UniProtKB-SubCell"/>
</dbReference>
<dbReference type="PANTHER" id="PTHR12743:SF8">
    <property type="entry name" value="PROTEIN HRI1"/>
    <property type="match status" value="1"/>
</dbReference>
<evidence type="ECO:0000256" key="3">
    <source>
        <dbReference type="ARBA" id="ARBA00022617"/>
    </source>
</evidence>
<comment type="catalytic activity">
    <reaction evidence="10">
        <text>holo-[cytochrome c] = apo-[cytochrome c] + heme b</text>
        <dbReference type="Rhea" id="RHEA:22648"/>
        <dbReference type="Rhea" id="RHEA-COMP:10725"/>
        <dbReference type="Rhea" id="RHEA-COMP:10726"/>
        <dbReference type="ChEBI" id="CHEBI:29950"/>
        <dbReference type="ChEBI" id="CHEBI:60344"/>
        <dbReference type="ChEBI" id="CHEBI:83739"/>
        <dbReference type="EC" id="4.4.1.17"/>
    </reaction>
</comment>
<dbReference type="Proteomes" id="UP000219799">
    <property type="component" value="Chromosome 14"/>
</dbReference>
<keyword evidence="6 10" id="KW-0408">Iron</keyword>
<evidence type="ECO:0000256" key="10">
    <source>
        <dbReference type="RuleBase" id="RU363130"/>
    </source>
</evidence>
<comment type="similarity">
    <text evidence="2 10">Belongs to the cytochrome c-type heme lyase family.</text>
</comment>
<dbReference type="EC" id="4.4.1.17" evidence="10"/>
<evidence type="ECO:0000256" key="9">
    <source>
        <dbReference type="ARBA" id="ARBA00023239"/>
    </source>
</evidence>
<keyword evidence="3 10" id="KW-0349">Heme</keyword>
<dbReference type="InterPro" id="IPR000511">
    <property type="entry name" value="Holocyt_c/c1_synthase"/>
</dbReference>
<evidence type="ECO:0000256" key="1">
    <source>
        <dbReference type="ARBA" id="ARBA00004273"/>
    </source>
</evidence>
<dbReference type="EMBL" id="LT594502">
    <property type="protein sequence ID" value="SBT80923.1"/>
    <property type="molecule type" value="Genomic_DNA"/>
</dbReference>
<dbReference type="VEuPathDB" id="PlasmoDB:PmUG01_14058900"/>
<comment type="function">
    <text evidence="10">Lyase that catalyzes the covalent linking of the heme group to the cytochrome C apoprotein to produce the mature functional cytochrome.</text>
</comment>
<protein>
    <recommendedName>
        <fullName evidence="10">Holocytochrome c-type synthase</fullName>
        <ecNumber evidence="10">4.4.1.17</ecNumber>
    </recommendedName>
</protein>
<keyword evidence="4 10" id="KW-0479">Metal-binding</keyword>
<evidence type="ECO:0000256" key="6">
    <source>
        <dbReference type="ARBA" id="ARBA00023004"/>
    </source>
</evidence>
<evidence type="ECO:0000313" key="12">
    <source>
        <dbReference type="Proteomes" id="UP000219799"/>
    </source>
</evidence>
<evidence type="ECO:0000256" key="4">
    <source>
        <dbReference type="ARBA" id="ARBA00022723"/>
    </source>
</evidence>
<evidence type="ECO:0000256" key="2">
    <source>
        <dbReference type="ARBA" id="ARBA00007255"/>
    </source>
</evidence>
<reference evidence="11 12" key="1">
    <citation type="submission" date="2016-06" db="EMBL/GenBank/DDBJ databases">
        <authorList>
            <consortium name="Pathogen Informatics"/>
        </authorList>
    </citation>
    <scope>NUCLEOTIDE SEQUENCE [LARGE SCALE GENOMIC DNA]</scope>
    <source>
        <strain evidence="11">PmlGA01</strain>
    </source>
</reference>
<evidence type="ECO:0000256" key="7">
    <source>
        <dbReference type="ARBA" id="ARBA00023128"/>
    </source>
</evidence>
<keyword evidence="9 10" id="KW-0456">Lyase</keyword>
<dbReference type="PANTHER" id="PTHR12743">
    <property type="entry name" value="CYTOCHROME C1 HEME LYASE"/>
    <property type="match status" value="1"/>
</dbReference>
<gene>
    <name evidence="11" type="primary">PmlGA01_140042300</name>
    <name evidence="11" type="ORF">PMLGA01_140042300</name>
</gene>
<dbReference type="GO" id="GO:0004408">
    <property type="term" value="F:holocytochrome-c synthase activity"/>
    <property type="evidence" value="ECO:0007669"/>
    <property type="project" value="UniProtKB-EC"/>
</dbReference>
<organism evidence="11 12">
    <name type="scientific">Plasmodium malariae</name>
    <dbReference type="NCBI Taxonomy" id="5858"/>
    <lineage>
        <taxon>Eukaryota</taxon>
        <taxon>Sar</taxon>
        <taxon>Alveolata</taxon>
        <taxon>Apicomplexa</taxon>
        <taxon>Aconoidasida</taxon>
        <taxon>Haemosporida</taxon>
        <taxon>Plasmodiidae</taxon>
        <taxon>Plasmodium</taxon>
        <taxon>Plasmodium (Plasmodium)</taxon>
    </lineage>
</organism>
<evidence type="ECO:0000256" key="8">
    <source>
        <dbReference type="ARBA" id="ARBA00023136"/>
    </source>
</evidence>
<dbReference type="GO" id="GO:0046872">
    <property type="term" value="F:metal ion binding"/>
    <property type="evidence" value="ECO:0007669"/>
    <property type="project" value="UniProtKB-KW"/>
</dbReference>
<proteinExistence type="inferred from homology"/>
<keyword evidence="8 10" id="KW-0472">Membrane</keyword>
<keyword evidence="5 10" id="KW-0999">Mitochondrion inner membrane</keyword>
<dbReference type="Pfam" id="PF01265">
    <property type="entry name" value="Cyto_heme_lyase"/>
    <property type="match status" value="1"/>
</dbReference>
<sequence>MQNISVASVVDKNDEREKCPAILKKSGDLTILESEINESNMMPEIPNYALKGNCDLSLNKKRDVSSIPKNNKEYWLYPSPQQFYNSLLRKNKDIDKNYIDAVVSVHNEVNEESWKHILKYEHMHKKKCSHVTLQRFLGKFDDLTFKAKFRSFFSRLGRPFDRHDWYINRCGTEVKYILDYYNDETINDDKNIYIDVRPAMDSFSNIWDRVRYPFYEFYFKYIKKYELFR</sequence>